<feature type="domain" description="GGDEF" evidence="3">
    <location>
        <begin position="226"/>
        <end position="277"/>
    </location>
</feature>
<dbReference type="InterPro" id="IPR043128">
    <property type="entry name" value="Rev_trsase/Diguanyl_cyclase"/>
</dbReference>
<sequence>MAACHAGQSQRVVEERHPLADRIAHEWRWTALAPPGGAAWLAHCATLRAQVIDPVSGRILQSLEGGLHRPALSASFAGTDLVLPLTLAPGETVRLLLMLLHVLLWPLAIWRQPISRPDLRSIRLSLTLCFAGMQAYLLLMHSHDWLPDALDLLSTLAWIDYMALLCVLHICAVSWRSDRRRRHRDLEFLALHDALTGLPNRVKGIGQLRQALQQQEERRPQVGMGMGVGVLCMDLNGFKQINDTYGHARGDQLLCQPGGAPVRGQDRPRGQPVQAVR</sequence>
<reference evidence="4 5" key="1">
    <citation type="submission" date="2019-02" db="EMBL/GenBank/DDBJ databases">
        <title>Complete Genome Sequence and Methylome Analysis of Sphaerotilus natans subsp. sulfidivorans D-507.</title>
        <authorList>
            <person name="Fomenkov A."/>
            <person name="Gridneva E."/>
            <person name="Smolyakov D."/>
            <person name="Dubinina G."/>
            <person name="Vincze T."/>
            <person name="Grabovich M."/>
            <person name="Roberts R.J."/>
        </authorList>
    </citation>
    <scope>NUCLEOTIDE SEQUENCE [LARGE SCALE GENOMIC DNA]</scope>
    <source>
        <strain evidence="4 5">D-507</strain>
        <plasmid evidence="5">psna507_unt10</plasmid>
    </source>
</reference>
<dbReference type="PROSITE" id="PS50887">
    <property type="entry name" value="GGDEF"/>
    <property type="match status" value="1"/>
</dbReference>
<geneLocation type="plasmid" evidence="5">
    <name>psna507_unt10</name>
</geneLocation>
<dbReference type="NCBIfam" id="TIGR00254">
    <property type="entry name" value="GGDEF"/>
    <property type="match status" value="1"/>
</dbReference>
<dbReference type="AlphaFoldDB" id="A0A5C1Q4U6"/>
<dbReference type="PANTHER" id="PTHR44757:SF2">
    <property type="entry name" value="BIOFILM ARCHITECTURE MAINTENANCE PROTEIN MBAA"/>
    <property type="match status" value="1"/>
</dbReference>
<feature type="transmembrane region" description="Helical" evidence="2">
    <location>
        <begin position="152"/>
        <end position="175"/>
    </location>
</feature>
<dbReference type="InterPro" id="IPR029787">
    <property type="entry name" value="Nucleotide_cyclase"/>
</dbReference>
<dbReference type="Gene3D" id="3.30.70.270">
    <property type="match status" value="1"/>
</dbReference>
<dbReference type="Pfam" id="PF00990">
    <property type="entry name" value="GGDEF"/>
    <property type="match status" value="1"/>
</dbReference>
<dbReference type="InterPro" id="IPR000160">
    <property type="entry name" value="GGDEF_dom"/>
</dbReference>
<dbReference type="Proteomes" id="UP000323522">
    <property type="component" value="Plasmid pSna507_unt10"/>
</dbReference>
<gene>
    <name evidence="4" type="ORF">EWH46_19955</name>
</gene>
<feature type="region of interest" description="Disordered" evidence="1">
    <location>
        <begin position="256"/>
        <end position="277"/>
    </location>
</feature>
<dbReference type="InterPro" id="IPR052155">
    <property type="entry name" value="Biofilm_reg_signaling"/>
</dbReference>
<dbReference type="KEGG" id="snn:EWH46_19955"/>
<dbReference type="EMBL" id="CP035710">
    <property type="protein sequence ID" value="QEN03113.1"/>
    <property type="molecule type" value="Genomic_DNA"/>
</dbReference>
<keyword evidence="2" id="KW-0812">Transmembrane</keyword>
<evidence type="ECO:0000313" key="5">
    <source>
        <dbReference type="Proteomes" id="UP000323522"/>
    </source>
</evidence>
<keyword evidence="4" id="KW-0614">Plasmid</keyword>
<proteinExistence type="predicted"/>
<evidence type="ECO:0000256" key="2">
    <source>
        <dbReference type="SAM" id="Phobius"/>
    </source>
</evidence>
<keyword evidence="2" id="KW-0472">Membrane</keyword>
<protein>
    <submittedName>
        <fullName evidence="4">Diguanylate cyclase</fullName>
    </submittedName>
</protein>
<name>A0A5C1Q4U6_9BURK</name>
<evidence type="ECO:0000313" key="4">
    <source>
        <dbReference type="EMBL" id="QEN03113.1"/>
    </source>
</evidence>
<evidence type="ECO:0000256" key="1">
    <source>
        <dbReference type="SAM" id="MobiDB-lite"/>
    </source>
</evidence>
<organism evidence="4 5">
    <name type="scientific">Sphaerotilus sulfidivorans</name>
    <dbReference type="NCBI Taxonomy" id="639200"/>
    <lineage>
        <taxon>Bacteria</taxon>
        <taxon>Pseudomonadati</taxon>
        <taxon>Pseudomonadota</taxon>
        <taxon>Betaproteobacteria</taxon>
        <taxon>Burkholderiales</taxon>
        <taxon>Sphaerotilaceae</taxon>
        <taxon>Sphaerotilus</taxon>
    </lineage>
</organism>
<feature type="transmembrane region" description="Helical" evidence="2">
    <location>
        <begin position="122"/>
        <end position="140"/>
    </location>
</feature>
<keyword evidence="2" id="KW-1133">Transmembrane helix</keyword>
<accession>A0A5C1Q4U6</accession>
<dbReference type="PANTHER" id="PTHR44757">
    <property type="entry name" value="DIGUANYLATE CYCLASE DGCP"/>
    <property type="match status" value="1"/>
</dbReference>
<dbReference type="SUPFAM" id="SSF55073">
    <property type="entry name" value="Nucleotide cyclase"/>
    <property type="match status" value="1"/>
</dbReference>
<evidence type="ECO:0000259" key="3">
    <source>
        <dbReference type="PROSITE" id="PS50887"/>
    </source>
</evidence>